<proteinExistence type="predicted"/>
<gene>
    <name evidence="2" type="ORF">XpopCFBP1817_08385</name>
</gene>
<dbReference type="Proteomes" id="UP000239939">
    <property type="component" value="Unassembled WGS sequence"/>
</dbReference>
<evidence type="ECO:0000313" key="3">
    <source>
        <dbReference type="Proteomes" id="UP000239939"/>
    </source>
</evidence>
<protein>
    <submittedName>
        <fullName evidence="2">Uncharacterized protein</fullName>
    </submittedName>
</protein>
<sequence length="61" mass="6360">MTQQPQLLISAVLIPVSLSDDKASPARHSPAYRGAPARHTRAGARSGASTENTFAMGTLTP</sequence>
<accession>A0A2S7ER69</accession>
<feature type="compositionally biased region" description="Polar residues" evidence="1">
    <location>
        <begin position="47"/>
        <end position="61"/>
    </location>
</feature>
<name>A0A2S7ER69_9XANT</name>
<dbReference type="AlphaFoldDB" id="A0A2S7ER69"/>
<evidence type="ECO:0000313" key="2">
    <source>
        <dbReference type="EMBL" id="PPU95599.1"/>
    </source>
</evidence>
<keyword evidence="3" id="KW-1185">Reference proteome</keyword>
<reference evidence="3" key="1">
    <citation type="submission" date="2016-08" db="EMBL/GenBank/DDBJ databases">
        <authorList>
            <person name="Merda D."/>
            <person name="Briand M."/>
            <person name="Taghouti G."/>
            <person name="Carrere S."/>
            <person name="Gouzy J."/>
            <person name="Portier P."/>
            <person name="Jacques M.-A."/>
            <person name="Fischer-Le Saux M."/>
        </authorList>
    </citation>
    <scope>NUCLEOTIDE SEQUENCE [LARGE SCALE GENOMIC DNA]</scope>
    <source>
        <strain evidence="3">CFBP1817</strain>
    </source>
</reference>
<comment type="caution">
    <text evidence="2">The sequence shown here is derived from an EMBL/GenBank/DDBJ whole genome shotgun (WGS) entry which is preliminary data.</text>
</comment>
<dbReference type="EMBL" id="MDEJ01000039">
    <property type="protein sequence ID" value="PPU95599.1"/>
    <property type="molecule type" value="Genomic_DNA"/>
</dbReference>
<organism evidence="2 3">
    <name type="scientific">Xanthomonas populi</name>
    <dbReference type="NCBI Taxonomy" id="53414"/>
    <lineage>
        <taxon>Bacteria</taxon>
        <taxon>Pseudomonadati</taxon>
        <taxon>Pseudomonadota</taxon>
        <taxon>Gammaproteobacteria</taxon>
        <taxon>Lysobacterales</taxon>
        <taxon>Lysobacteraceae</taxon>
        <taxon>Xanthomonas</taxon>
    </lineage>
</organism>
<feature type="region of interest" description="Disordered" evidence="1">
    <location>
        <begin position="19"/>
        <end position="61"/>
    </location>
</feature>
<evidence type="ECO:0000256" key="1">
    <source>
        <dbReference type="SAM" id="MobiDB-lite"/>
    </source>
</evidence>